<dbReference type="InterPro" id="IPR012373">
    <property type="entry name" value="Ferrdict_sens_TM"/>
</dbReference>
<feature type="domain" description="FecR protein" evidence="1">
    <location>
        <begin position="122"/>
        <end position="209"/>
    </location>
</feature>
<evidence type="ECO:0000313" key="4">
    <source>
        <dbReference type="EMBL" id="GJN53834.1"/>
    </source>
</evidence>
<dbReference type="EMBL" id="BQKM01000008">
    <property type="protein sequence ID" value="GJN53834.1"/>
    <property type="molecule type" value="Genomic_DNA"/>
</dbReference>
<evidence type="ECO:0000313" key="6">
    <source>
        <dbReference type="Proteomes" id="UP001054892"/>
    </source>
</evidence>
<dbReference type="Pfam" id="PF04773">
    <property type="entry name" value="FecR"/>
    <property type="match status" value="1"/>
</dbReference>
<evidence type="ECO:0000313" key="5">
    <source>
        <dbReference type="Proteomes" id="UP000509383"/>
    </source>
</evidence>
<dbReference type="PANTHER" id="PTHR30273:SF2">
    <property type="entry name" value="PROTEIN FECR"/>
    <property type="match status" value="1"/>
</dbReference>
<dbReference type="PIRSF" id="PIRSF018266">
    <property type="entry name" value="FecR"/>
    <property type="match status" value="1"/>
</dbReference>
<evidence type="ECO:0000259" key="2">
    <source>
        <dbReference type="Pfam" id="PF16220"/>
    </source>
</evidence>
<dbReference type="KEGG" id="ptw:TUM18999_31160"/>
<dbReference type="GO" id="GO:0016989">
    <property type="term" value="F:sigma factor antagonist activity"/>
    <property type="evidence" value="ECO:0007669"/>
    <property type="project" value="TreeGrafter"/>
</dbReference>
<organism evidence="3 5">
    <name type="scientific">Pseudomonas tohonis</name>
    <dbReference type="NCBI Taxonomy" id="2725477"/>
    <lineage>
        <taxon>Bacteria</taxon>
        <taxon>Pseudomonadati</taxon>
        <taxon>Pseudomonadota</taxon>
        <taxon>Gammaproteobacteria</taxon>
        <taxon>Pseudomonadales</taxon>
        <taxon>Pseudomonadaceae</taxon>
        <taxon>Pseudomonas</taxon>
    </lineage>
</organism>
<dbReference type="Pfam" id="PF16220">
    <property type="entry name" value="DUF4880"/>
    <property type="match status" value="1"/>
</dbReference>
<protein>
    <submittedName>
        <fullName evidence="3">Sigma factor regulator VreR</fullName>
    </submittedName>
</protein>
<accession>A0A6J4E663</accession>
<dbReference type="EMBL" id="AP023189">
    <property type="protein sequence ID" value="BCG24925.1"/>
    <property type="molecule type" value="Genomic_DNA"/>
</dbReference>
<feature type="domain" description="FecR N-terminal" evidence="2">
    <location>
        <begin position="21"/>
        <end position="63"/>
    </location>
</feature>
<dbReference type="Proteomes" id="UP001054892">
    <property type="component" value="Unassembled WGS sequence"/>
</dbReference>
<dbReference type="PANTHER" id="PTHR30273">
    <property type="entry name" value="PERIPLASMIC SIGNAL SENSOR AND SIGMA FACTOR ACTIVATOR FECR-RELATED"/>
    <property type="match status" value="1"/>
</dbReference>
<dbReference type="InterPro" id="IPR006860">
    <property type="entry name" value="FecR"/>
</dbReference>
<proteinExistence type="predicted"/>
<keyword evidence="6" id="KW-1185">Reference proteome</keyword>
<dbReference type="Gene3D" id="2.60.120.1440">
    <property type="match status" value="1"/>
</dbReference>
<evidence type="ECO:0000259" key="1">
    <source>
        <dbReference type="Pfam" id="PF04773"/>
    </source>
</evidence>
<gene>
    <name evidence="3" type="primary">vreR</name>
    <name evidence="3" type="ORF">TUM18999_31160</name>
    <name evidence="4" type="ORF">TUM20286_35860</name>
</gene>
<dbReference type="InterPro" id="IPR032623">
    <property type="entry name" value="FecR_N"/>
</dbReference>
<reference evidence="3 5" key="1">
    <citation type="submission" date="2020-05" db="EMBL/GenBank/DDBJ databases">
        <title>Characterization of novel class B3 metallo-beta-lactamase from novel Pseudomonas species.</title>
        <authorList>
            <person name="Yamada K."/>
            <person name="Aoki K."/>
            <person name="Ishii Y."/>
        </authorList>
    </citation>
    <scope>NUCLEOTIDE SEQUENCE [LARGE SCALE GENOMIC DNA]</scope>
    <source>
        <strain evidence="3 5">TUM18999</strain>
        <strain evidence="4 6">TUM20286</strain>
    </source>
</reference>
<dbReference type="Proteomes" id="UP000509383">
    <property type="component" value="Chromosome"/>
</dbReference>
<evidence type="ECO:0000313" key="3">
    <source>
        <dbReference type="EMBL" id="BCG24925.1"/>
    </source>
</evidence>
<dbReference type="AlphaFoldDB" id="A0A6J4E663"/>
<name>A0A6J4E663_9PSED</name>
<dbReference type="Gene3D" id="3.55.50.30">
    <property type="match status" value="1"/>
</dbReference>
<sequence>MNDDAMTGPDSGTAGQTRLEDEARAWLLRLTSGHATTRDAEAFRLWCAQSEQHCAAFTRARQLWQALAPAAVALQQPAVPASRLPSRRFGRRAFLGGAIAASLAVVLVRPSLPGALSGLGADYSTEVGEQRRVDFAEGLTLELNTRTRINRRPLGGGVAGIELLEGEVEVLARAPIRVVAGAGTLDAAGARFNVRAVGDAICVTCLEGSLAVEVRGRSLLLPPGRQLSYDPHGRSEPMAFDPAVVMAWREQLLVFDDAPLAAVIDEINRYRPGMILLVNGELGRRKVQARFRLDQLAEVASLIREAYGATVTELPGGVVLVS</sequence>